<keyword evidence="1" id="KW-0812">Transmembrane</keyword>
<evidence type="ECO:0000313" key="3">
    <source>
        <dbReference type="Proteomes" id="UP000032229"/>
    </source>
</evidence>
<keyword evidence="3" id="KW-1185">Reference proteome</keyword>
<dbReference type="OrthoDB" id="1449787at2"/>
<dbReference type="RefSeq" id="WP_044638689.1">
    <property type="nucleotide sequence ID" value="NZ_CP007202.1"/>
</dbReference>
<proteinExistence type="predicted"/>
<dbReference type="HOGENOM" id="CLU_203355_0_0_10"/>
<reference evidence="2 3" key="1">
    <citation type="submission" date="2014-02" db="EMBL/GenBank/DDBJ databases">
        <authorList>
            <person name="Young C.-C."/>
            <person name="Hameed A."/>
            <person name="Huang H.-C."/>
            <person name="Shahina M."/>
        </authorList>
    </citation>
    <scope>NUCLEOTIDE SEQUENCE [LARGE SCALE GENOMIC DNA]</scope>
    <source>
        <strain evidence="2 3">CC-SAMT-1</strain>
    </source>
</reference>
<gene>
    <name evidence="2" type="ORF">AW14_10370</name>
</gene>
<dbReference type="EMBL" id="CP007202">
    <property type="protein sequence ID" value="AJR03972.1"/>
    <property type="molecule type" value="Genomic_DNA"/>
</dbReference>
<dbReference type="Proteomes" id="UP000032229">
    <property type="component" value="Chromosome"/>
</dbReference>
<dbReference type="AlphaFoldDB" id="A0A0C5WCC6"/>
<organism evidence="2 3">
    <name type="scientific">Siansivirga zeaxanthinifaciens CC-SAMT-1</name>
    <dbReference type="NCBI Taxonomy" id="1454006"/>
    <lineage>
        <taxon>Bacteria</taxon>
        <taxon>Pseudomonadati</taxon>
        <taxon>Bacteroidota</taxon>
        <taxon>Flavobacteriia</taxon>
        <taxon>Flavobacteriales</taxon>
        <taxon>Flavobacteriaceae</taxon>
        <taxon>Siansivirga</taxon>
    </lineage>
</organism>
<evidence type="ECO:0000313" key="2">
    <source>
        <dbReference type="EMBL" id="AJR03972.1"/>
    </source>
</evidence>
<sequence>MKYLNYFLIVIGAFVAMYAKSGANQNQYILIIGIVFLMLGVYRISRRIPSKQDNDDITEEDTLN</sequence>
<keyword evidence="1" id="KW-0472">Membrane</keyword>
<feature type="transmembrane region" description="Helical" evidence="1">
    <location>
        <begin position="5"/>
        <end position="21"/>
    </location>
</feature>
<feature type="transmembrane region" description="Helical" evidence="1">
    <location>
        <begin position="27"/>
        <end position="44"/>
    </location>
</feature>
<dbReference type="KEGG" id="sze:AW14_10370"/>
<dbReference type="STRING" id="1454006.AW14_10370"/>
<name>A0A0C5WCC6_9FLAO</name>
<accession>A0A0C5WCC6</accession>
<keyword evidence="1" id="KW-1133">Transmembrane helix</keyword>
<evidence type="ECO:0000256" key="1">
    <source>
        <dbReference type="SAM" id="Phobius"/>
    </source>
</evidence>
<protein>
    <submittedName>
        <fullName evidence="2">Membrane protein</fullName>
    </submittedName>
</protein>